<sequence length="113" mass="12445">MGSFWDFNFSIIATPNFGTIGWAIGRKSPRLQSPMNSQVPPSSIISDFCTGFGVINSKWKVQVHYQVEIQLHTRRYAPICANDGEAIEEGGINDDAHGLSFKIASNGEGQQEK</sequence>
<evidence type="ECO:0000313" key="1">
    <source>
        <dbReference type="EMBL" id="GKV49028.1"/>
    </source>
</evidence>
<dbReference type="EMBL" id="BPVZ01000281">
    <property type="protein sequence ID" value="GKV49028.1"/>
    <property type="molecule type" value="Genomic_DNA"/>
</dbReference>
<evidence type="ECO:0000313" key="2">
    <source>
        <dbReference type="Proteomes" id="UP001054252"/>
    </source>
</evidence>
<protein>
    <submittedName>
        <fullName evidence="1">Uncharacterized protein</fullName>
    </submittedName>
</protein>
<organism evidence="1 2">
    <name type="scientific">Rubroshorea leprosula</name>
    <dbReference type="NCBI Taxonomy" id="152421"/>
    <lineage>
        <taxon>Eukaryota</taxon>
        <taxon>Viridiplantae</taxon>
        <taxon>Streptophyta</taxon>
        <taxon>Embryophyta</taxon>
        <taxon>Tracheophyta</taxon>
        <taxon>Spermatophyta</taxon>
        <taxon>Magnoliopsida</taxon>
        <taxon>eudicotyledons</taxon>
        <taxon>Gunneridae</taxon>
        <taxon>Pentapetalae</taxon>
        <taxon>rosids</taxon>
        <taxon>malvids</taxon>
        <taxon>Malvales</taxon>
        <taxon>Dipterocarpaceae</taxon>
        <taxon>Rubroshorea</taxon>
    </lineage>
</organism>
<accession>A0AAV5MGF6</accession>
<reference evidence="1 2" key="1">
    <citation type="journal article" date="2021" name="Commun. Biol.">
        <title>The genome of Shorea leprosula (Dipterocarpaceae) highlights the ecological relevance of drought in aseasonal tropical rainforests.</title>
        <authorList>
            <person name="Ng K.K.S."/>
            <person name="Kobayashi M.J."/>
            <person name="Fawcett J.A."/>
            <person name="Hatakeyama M."/>
            <person name="Paape T."/>
            <person name="Ng C.H."/>
            <person name="Ang C.C."/>
            <person name="Tnah L.H."/>
            <person name="Lee C.T."/>
            <person name="Nishiyama T."/>
            <person name="Sese J."/>
            <person name="O'Brien M.J."/>
            <person name="Copetti D."/>
            <person name="Mohd Noor M.I."/>
            <person name="Ong R.C."/>
            <person name="Putra M."/>
            <person name="Sireger I.Z."/>
            <person name="Indrioko S."/>
            <person name="Kosugi Y."/>
            <person name="Izuno A."/>
            <person name="Isagi Y."/>
            <person name="Lee S.L."/>
            <person name="Shimizu K.K."/>
        </authorList>
    </citation>
    <scope>NUCLEOTIDE SEQUENCE [LARGE SCALE GENOMIC DNA]</scope>
    <source>
        <strain evidence="1">214</strain>
    </source>
</reference>
<dbReference type="Proteomes" id="UP001054252">
    <property type="component" value="Unassembled WGS sequence"/>
</dbReference>
<keyword evidence="2" id="KW-1185">Reference proteome</keyword>
<proteinExistence type="predicted"/>
<name>A0AAV5MGF6_9ROSI</name>
<comment type="caution">
    <text evidence="1">The sequence shown here is derived from an EMBL/GenBank/DDBJ whole genome shotgun (WGS) entry which is preliminary data.</text>
</comment>
<gene>
    <name evidence="1" type="ORF">SLEP1_g55800</name>
</gene>
<dbReference type="AlphaFoldDB" id="A0AAV5MGF6"/>